<dbReference type="Pfam" id="PF16264">
    <property type="entry name" value="SatD"/>
    <property type="match status" value="1"/>
</dbReference>
<comment type="caution">
    <text evidence="1">The sequence shown here is derived from an EMBL/GenBank/DDBJ whole genome shotgun (WGS) entry which is preliminary data.</text>
</comment>
<keyword evidence="2" id="KW-1185">Reference proteome</keyword>
<proteinExistence type="predicted"/>
<dbReference type="InterPro" id="IPR032580">
    <property type="entry name" value="SatD"/>
</dbReference>
<dbReference type="AlphaFoldDB" id="A0A4Y9QZZ9"/>
<organism evidence="1 2">
    <name type="scientific">Algoriphagus kandeliae</name>
    <dbReference type="NCBI Taxonomy" id="2562278"/>
    <lineage>
        <taxon>Bacteria</taxon>
        <taxon>Pseudomonadati</taxon>
        <taxon>Bacteroidota</taxon>
        <taxon>Cytophagia</taxon>
        <taxon>Cytophagales</taxon>
        <taxon>Cyclobacteriaceae</taxon>
        <taxon>Algoriphagus</taxon>
    </lineage>
</organism>
<dbReference type="RefSeq" id="WP_135071144.1">
    <property type="nucleotide sequence ID" value="NZ_SPSB01000001.1"/>
</dbReference>
<accession>A0A4Y9QZZ9</accession>
<evidence type="ECO:0000313" key="1">
    <source>
        <dbReference type="EMBL" id="TFV97807.1"/>
    </source>
</evidence>
<dbReference type="EMBL" id="SPSB01000001">
    <property type="protein sequence ID" value="TFV97807.1"/>
    <property type="molecule type" value="Genomic_DNA"/>
</dbReference>
<protein>
    <recommendedName>
        <fullName evidence="3">SatD family (SatD)</fullName>
    </recommendedName>
</protein>
<dbReference type="Proteomes" id="UP000297647">
    <property type="component" value="Unassembled WGS sequence"/>
</dbReference>
<evidence type="ECO:0000313" key="2">
    <source>
        <dbReference type="Proteomes" id="UP000297647"/>
    </source>
</evidence>
<dbReference type="OrthoDB" id="3197351at2"/>
<reference evidence="1 2" key="1">
    <citation type="submission" date="2019-03" db="EMBL/GenBank/DDBJ databases">
        <title>Algoriphagus sp. nov, a new strain isolated from root system soil of mangrove plant Kandelia.</title>
        <authorList>
            <person name="Yin Q."/>
            <person name="Wang K."/>
            <person name="Song Z."/>
        </authorList>
    </citation>
    <scope>NUCLEOTIDE SEQUENCE [LARGE SCALE GENOMIC DNA]</scope>
    <source>
        <strain evidence="1 2">XY-J91</strain>
    </source>
</reference>
<sequence length="209" mass="24218">MESWILMGDIVGSSESDSITLQKEFSRLIGKINQEFKDQLKSPLTITLGDEFQGVVADLQTSVQIIVRIEEEKWELNYPILIRYSLGLGEISTPINSEIAFGMLGKGLAEVRNSLTKLKEKEERIVLTGKIPDKEKLGLSLELLLEKQQEWKWKDREVISGYFKGKDYKEVAETMKKDKSLIWKRFKSLDFDSYEKRRRLLKLIAQNEN</sequence>
<name>A0A4Y9QZZ9_9BACT</name>
<gene>
    <name evidence="1" type="ORF">E4S40_03980</name>
</gene>
<evidence type="ECO:0008006" key="3">
    <source>
        <dbReference type="Google" id="ProtNLM"/>
    </source>
</evidence>